<protein>
    <submittedName>
        <fullName evidence="2">Rod shape-determining protein MreC</fullName>
    </submittedName>
</protein>
<evidence type="ECO:0000256" key="1">
    <source>
        <dbReference type="SAM" id="Coils"/>
    </source>
</evidence>
<evidence type="ECO:0000313" key="3">
    <source>
        <dbReference type="Proteomes" id="UP000018840"/>
    </source>
</evidence>
<dbReference type="AlphaFoldDB" id="W1TTY9"/>
<evidence type="ECO:0000313" key="2">
    <source>
        <dbReference type="EMBL" id="ETI84810.1"/>
    </source>
</evidence>
<dbReference type="Proteomes" id="UP000018840">
    <property type="component" value="Unassembled WGS sequence"/>
</dbReference>
<proteinExistence type="predicted"/>
<gene>
    <name evidence="2" type="ORF">Q612_NSC00349G0003</name>
</gene>
<name>W1TTY9_9FIRM</name>
<dbReference type="EMBL" id="AZMC01000349">
    <property type="protein sequence ID" value="ETI84810.1"/>
    <property type="molecule type" value="Genomic_DNA"/>
</dbReference>
<feature type="coiled-coil region" evidence="1">
    <location>
        <begin position="1"/>
        <end position="39"/>
    </location>
</feature>
<keyword evidence="1" id="KW-0175">Coiled coil</keyword>
<comment type="caution">
    <text evidence="2">The sequence shown here is derived from an EMBL/GenBank/DDBJ whole genome shotgun (WGS) entry which is preliminary data.</text>
</comment>
<accession>W1TTY9</accession>
<reference evidence="2 3" key="1">
    <citation type="submission" date="2013-12" db="EMBL/GenBank/DDBJ databases">
        <title>A Varibaculum cambriense genome reconstructed from a premature infant gut community with otherwise low bacterial novelty that shifts toward anaerobic metabolism during the third week of life.</title>
        <authorList>
            <person name="Brown C.T."/>
            <person name="Sharon I."/>
            <person name="Thomas B.C."/>
            <person name="Castelle C.J."/>
            <person name="Morowitz M.J."/>
            <person name="Banfield J.F."/>
        </authorList>
    </citation>
    <scope>NUCLEOTIDE SEQUENCE [LARGE SCALE GENOMIC DNA]</scope>
    <source>
        <strain evidence="3">DORA_17_25</strain>
    </source>
</reference>
<organism evidence="2 3">
    <name type="scientific">Negativicoccus succinicivorans DORA_17_25</name>
    <dbReference type="NCBI Taxonomy" id="1403945"/>
    <lineage>
        <taxon>Bacteria</taxon>
        <taxon>Bacillati</taxon>
        <taxon>Bacillota</taxon>
        <taxon>Negativicutes</taxon>
        <taxon>Veillonellales</taxon>
        <taxon>Veillonellaceae</taxon>
        <taxon>Negativicoccus</taxon>
    </lineage>
</organism>
<sequence>MANEIKNLKIANEKVQQENKEMKNEIEILKQQVQQLMATK</sequence>